<comment type="caution">
    <text evidence="1">The sequence shown here is derived from an EMBL/GenBank/DDBJ whole genome shotgun (WGS) entry which is preliminary data.</text>
</comment>
<organism evidence="1 2">
    <name type="scientific">Datura stramonium</name>
    <name type="common">Jimsonweed</name>
    <name type="synonym">Common thornapple</name>
    <dbReference type="NCBI Taxonomy" id="4076"/>
    <lineage>
        <taxon>Eukaryota</taxon>
        <taxon>Viridiplantae</taxon>
        <taxon>Streptophyta</taxon>
        <taxon>Embryophyta</taxon>
        <taxon>Tracheophyta</taxon>
        <taxon>Spermatophyta</taxon>
        <taxon>Magnoliopsida</taxon>
        <taxon>eudicotyledons</taxon>
        <taxon>Gunneridae</taxon>
        <taxon>Pentapetalae</taxon>
        <taxon>asterids</taxon>
        <taxon>lamiids</taxon>
        <taxon>Solanales</taxon>
        <taxon>Solanaceae</taxon>
        <taxon>Solanoideae</taxon>
        <taxon>Datureae</taxon>
        <taxon>Datura</taxon>
    </lineage>
</organism>
<protein>
    <submittedName>
        <fullName evidence="1">Uncharacterized protein</fullName>
    </submittedName>
</protein>
<accession>A0ABS8RQN8</accession>
<name>A0ABS8RQN8_DATST</name>
<evidence type="ECO:0000313" key="2">
    <source>
        <dbReference type="Proteomes" id="UP000823775"/>
    </source>
</evidence>
<reference evidence="1 2" key="1">
    <citation type="journal article" date="2021" name="BMC Genomics">
        <title>Datura genome reveals duplications of psychoactive alkaloid biosynthetic genes and high mutation rate following tissue culture.</title>
        <authorList>
            <person name="Rajewski A."/>
            <person name="Carter-House D."/>
            <person name="Stajich J."/>
            <person name="Litt A."/>
        </authorList>
    </citation>
    <scope>NUCLEOTIDE SEQUENCE [LARGE SCALE GENOMIC DNA]</scope>
    <source>
        <strain evidence="1">AR-01</strain>
    </source>
</reference>
<keyword evidence="2" id="KW-1185">Reference proteome</keyword>
<dbReference type="EMBL" id="JACEIK010000066">
    <property type="protein sequence ID" value="MCD7448541.1"/>
    <property type="molecule type" value="Genomic_DNA"/>
</dbReference>
<proteinExistence type="predicted"/>
<gene>
    <name evidence="1" type="ORF">HAX54_043816</name>
</gene>
<dbReference type="Proteomes" id="UP000823775">
    <property type="component" value="Unassembled WGS sequence"/>
</dbReference>
<sequence length="122" mass="13970">MEVEPEMSTKALEQYLSQEDPHGRALVYEKEQGDSSEKIECVAVLDSTSTHVSRKCSFETLEKPLTWEELKQSIGKAPSLELKPLPMYLKYSFLSSGNTLPVIMSTLLYDEQVDRLLKMLRR</sequence>
<evidence type="ECO:0000313" key="1">
    <source>
        <dbReference type="EMBL" id="MCD7448541.1"/>
    </source>
</evidence>